<organism evidence="2 3">
    <name type="scientific">Fusarium solani</name>
    <name type="common">Filamentous fungus</name>
    <dbReference type="NCBI Taxonomy" id="169388"/>
    <lineage>
        <taxon>Eukaryota</taxon>
        <taxon>Fungi</taxon>
        <taxon>Dikarya</taxon>
        <taxon>Ascomycota</taxon>
        <taxon>Pezizomycotina</taxon>
        <taxon>Sordariomycetes</taxon>
        <taxon>Hypocreomycetidae</taxon>
        <taxon>Hypocreales</taxon>
        <taxon>Nectriaceae</taxon>
        <taxon>Fusarium</taxon>
        <taxon>Fusarium solani species complex</taxon>
    </lineage>
</organism>
<evidence type="ECO:0000313" key="3">
    <source>
        <dbReference type="Proteomes" id="UP000736672"/>
    </source>
</evidence>
<dbReference type="Proteomes" id="UP000736672">
    <property type="component" value="Unassembled WGS sequence"/>
</dbReference>
<evidence type="ECO:0000313" key="2">
    <source>
        <dbReference type="EMBL" id="KAH7247857.1"/>
    </source>
</evidence>
<accession>A0A9P9K3J7</accession>
<name>A0A9P9K3J7_FUSSL</name>
<comment type="caution">
    <text evidence="2">The sequence shown here is derived from an EMBL/GenBank/DDBJ whole genome shotgun (WGS) entry which is preliminary data.</text>
</comment>
<keyword evidence="1" id="KW-0175">Coiled coil</keyword>
<reference evidence="2" key="1">
    <citation type="journal article" date="2021" name="Nat. Commun.">
        <title>Genetic determinants of endophytism in the Arabidopsis root mycobiome.</title>
        <authorList>
            <person name="Mesny F."/>
            <person name="Miyauchi S."/>
            <person name="Thiergart T."/>
            <person name="Pickel B."/>
            <person name="Atanasova L."/>
            <person name="Karlsson M."/>
            <person name="Huettel B."/>
            <person name="Barry K.W."/>
            <person name="Haridas S."/>
            <person name="Chen C."/>
            <person name="Bauer D."/>
            <person name="Andreopoulos W."/>
            <person name="Pangilinan J."/>
            <person name="LaButti K."/>
            <person name="Riley R."/>
            <person name="Lipzen A."/>
            <person name="Clum A."/>
            <person name="Drula E."/>
            <person name="Henrissat B."/>
            <person name="Kohler A."/>
            <person name="Grigoriev I.V."/>
            <person name="Martin F.M."/>
            <person name="Hacquard S."/>
        </authorList>
    </citation>
    <scope>NUCLEOTIDE SEQUENCE</scope>
    <source>
        <strain evidence="2">FSSC 5 MPI-SDFR-AT-0091</strain>
    </source>
</reference>
<protein>
    <submittedName>
        <fullName evidence="2">Uncharacterized protein</fullName>
    </submittedName>
</protein>
<proteinExistence type="predicted"/>
<gene>
    <name evidence="2" type="ORF">B0J15DRAFT_551527</name>
</gene>
<feature type="coiled-coil region" evidence="1">
    <location>
        <begin position="50"/>
        <end position="77"/>
    </location>
</feature>
<evidence type="ECO:0000256" key="1">
    <source>
        <dbReference type="SAM" id="Coils"/>
    </source>
</evidence>
<sequence length="197" mass="22368">MSNPLSITASIVPVLQPAATVTQCLKDAKQWRLDGRLRLRDELRSKACLLEMLRDRIEDSEDAIEAAEALKPSLIKELASPGSLISLFKKTPQDFVAKLALPYSLRRLVKPFAWPFGQNDVSEMLAFLERPQDIRAGQAYVDDLIDNYGRSEAQDRDWEARKTVPLISPISFRAKHADFLESVQSRVSTWLLEHETF</sequence>
<dbReference type="EMBL" id="JAGTJS010000015">
    <property type="protein sequence ID" value="KAH7247857.1"/>
    <property type="molecule type" value="Genomic_DNA"/>
</dbReference>
<dbReference type="OrthoDB" id="448455at2759"/>
<keyword evidence="3" id="KW-1185">Reference proteome</keyword>
<dbReference type="AlphaFoldDB" id="A0A9P9K3J7"/>